<feature type="domain" description="DUF3943" evidence="2">
    <location>
        <begin position="88"/>
        <end position="193"/>
    </location>
</feature>
<feature type="signal peptide" evidence="1">
    <location>
        <begin position="1"/>
        <end position="18"/>
    </location>
</feature>
<keyword evidence="6" id="KW-1185">Reference proteome</keyword>
<dbReference type="RefSeq" id="WP_055269149.1">
    <property type="nucleotide sequence ID" value="NZ_CAXKYA010000002.1"/>
</dbReference>
<reference evidence="4" key="2">
    <citation type="submission" date="2022-08" db="EMBL/GenBank/DDBJ databases">
        <title>Genome Sequencing of Bacteroides fragilis Group Isolates with Nanopore Technology.</title>
        <authorList>
            <person name="Tisza M.J."/>
            <person name="Smith D."/>
            <person name="Dekker J.P."/>
        </authorList>
    </citation>
    <scope>NUCLEOTIDE SEQUENCE</scope>
    <source>
        <strain evidence="4">BFG-527</strain>
    </source>
</reference>
<dbReference type="EMBL" id="CP103141">
    <property type="protein sequence ID" value="UVQ76325.1"/>
    <property type="molecule type" value="Genomic_DNA"/>
</dbReference>
<dbReference type="GeneID" id="69588523"/>
<gene>
    <name evidence="3" type="ORF">ERS852461_01352</name>
    <name evidence="4" type="ORF">NXY30_08110</name>
</gene>
<dbReference type="Proteomes" id="UP001060104">
    <property type="component" value="Chromosome"/>
</dbReference>
<dbReference type="Proteomes" id="UP000095606">
    <property type="component" value="Unassembled WGS sequence"/>
</dbReference>
<evidence type="ECO:0000313" key="6">
    <source>
        <dbReference type="Proteomes" id="UP001060104"/>
    </source>
</evidence>
<dbReference type="EMBL" id="CZAE01000004">
    <property type="protein sequence ID" value="CUO87569.1"/>
    <property type="molecule type" value="Genomic_DNA"/>
</dbReference>
<dbReference type="Pfam" id="PF13084">
    <property type="entry name" value="DUF3943"/>
    <property type="match status" value="1"/>
</dbReference>
<dbReference type="AlphaFoldDB" id="A0A174IRL3"/>
<evidence type="ECO:0000313" key="5">
    <source>
        <dbReference type="Proteomes" id="UP000095606"/>
    </source>
</evidence>
<protein>
    <submittedName>
        <fullName evidence="4">DUF3943 domain-containing protein</fullName>
    </submittedName>
</protein>
<sequence>MKKSVFFLFISLIFTSLAYPQLAIRHQIASPKAADSLDISYYSQKRGIRAGAMAFGVNMGVWAFDRYIRKADFAYIDMHTIKENIKHGFVWDNDAMGTNMFMHPYHGSLYFNAARSNGYNYWQSGLYAFGGSFMWEMFMECEYPSANDIIATPIGGMALGEVFYRTSDLILDDRKTGASRFGLEFASFVVSPMRGLTRIINGDAWKRRLTSGKQFGVPDVSVDISMGVRALELEDEIFDKGVGFATELDVEYGDRFDADDRKPYDYFSVKAKLNVQKSQPILGQLNIVGRLAGRELVDNKKHYLSLGLYQHFDYYDSDTISSVSAKTPYKFCTPASFGAGFIYKRKLLKRWDIDGYAHLNGILLGGALSDYYRVEERNYNLASGYSTKVGFNFIYKKDKFSASTTYDVYHMFTWKGYPNNMDWENYNPKTLNAQGDRSTAILHATGLRLDVKLRKGVYLTGAYMNYTRTTRYKHYDNVFSSTSEGCLMLTCKL</sequence>
<reference evidence="3 5" key="1">
    <citation type="submission" date="2015-09" db="EMBL/GenBank/DDBJ databases">
        <authorList>
            <consortium name="Pathogen Informatics"/>
        </authorList>
    </citation>
    <scope>NUCLEOTIDE SEQUENCE [LARGE SCALE GENOMIC DNA]</scope>
    <source>
        <strain evidence="3 5">2789STDY5834846</strain>
    </source>
</reference>
<accession>A0A174IRL3</accession>
<evidence type="ECO:0000313" key="4">
    <source>
        <dbReference type="EMBL" id="UVQ76325.1"/>
    </source>
</evidence>
<evidence type="ECO:0000313" key="3">
    <source>
        <dbReference type="EMBL" id="CUO87569.1"/>
    </source>
</evidence>
<name>A0A174IRL3_9BACE</name>
<keyword evidence="1" id="KW-0732">Signal</keyword>
<organism evidence="3 5">
    <name type="scientific">Bacteroides faecis</name>
    <dbReference type="NCBI Taxonomy" id="674529"/>
    <lineage>
        <taxon>Bacteria</taxon>
        <taxon>Pseudomonadati</taxon>
        <taxon>Bacteroidota</taxon>
        <taxon>Bacteroidia</taxon>
        <taxon>Bacteroidales</taxon>
        <taxon>Bacteroidaceae</taxon>
        <taxon>Bacteroides</taxon>
    </lineage>
</organism>
<dbReference type="InterPro" id="IPR025079">
    <property type="entry name" value="DUF3943"/>
</dbReference>
<evidence type="ECO:0000256" key="1">
    <source>
        <dbReference type="SAM" id="SignalP"/>
    </source>
</evidence>
<feature type="chain" id="PRO_5008024597" evidence="1">
    <location>
        <begin position="19"/>
        <end position="493"/>
    </location>
</feature>
<proteinExistence type="predicted"/>
<evidence type="ECO:0000259" key="2">
    <source>
        <dbReference type="Pfam" id="PF13084"/>
    </source>
</evidence>